<dbReference type="InterPro" id="IPR050204">
    <property type="entry name" value="AraC_XylS_family_regulators"/>
</dbReference>
<keyword evidence="1" id="KW-0805">Transcription regulation</keyword>
<gene>
    <name evidence="5" type="ORF">GCM10023176_53580</name>
</gene>
<dbReference type="PANTHER" id="PTHR46796:SF6">
    <property type="entry name" value="ARAC SUBFAMILY"/>
    <property type="match status" value="1"/>
</dbReference>
<dbReference type="EMBL" id="BAABGU010000039">
    <property type="protein sequence ID" value="GAA4578180.1"/>
    <property type="molecule type" value="Genomic_DNA"/>
</dbReference>
<evidence type="ECO:0000256" key="2">
    <source>
        <dbReference type="ARBA" id="ARBA00023125"/>
    </source>
</evidence>
<dbReference type="SMART" id="SM00342">
    <property type="entry name" value="HTH_ARAC"/>
    <property type="match status" value="1"/>
</dbReference>
<reference evidence="6" key="1">
    <citation type="journal article" date="2019" name="Int. J. Syst. Evol. Microbiol.">
        <title>The Global Catalogue of Microorganisms (GCM) 10K type strain sequencing project: providing services to taxonomists for standard genome sequencing and annotation.</title>
        <authorList>
            <consortium name="The Broad Institute Genomics Platform"/>
            <consortium name="The Broad Institute Genome Sequencing Center for Infectious Disease"/>
            <person name="Wu L."/>
            <person name="Ma J."/>
        </authorList>
    </citation>
    <scope>NUCLEOTIDE SEQUENCE [LARGE SCALE GENOMIC DNA]</scope>
    <source>
        <strain evidence="6">JCM 3175</strain>
    </source>
</reference>
<dbReference type="PANTHER" id="PTHR46796">
    <property type="entry name" value="HTH-TYPE TRANSCRIPTIONAL ACTIVATOR RHAS-RELATED"/>
    <property type="match status" value="1"/>
</dbReference>
<accession>A0ABP8SYS6</accession>
<dbReference type="InterPro" id="IPR018060">
    <property type="entry name" value="HTH_AraC"/>
</dbReference>
<dbReference type="Gene3D" id="1.10.10.60">
    <property type="entry name" value="Homeodomain-like"/>
    <property type="match status" value="1"/>
</dbReference>
<comment type="caution">
    <text evidence="5">The sequence shown here is derived from an EMBL/GenBank/DDBJ whole genome shotgun (WGS) entry which is preliminary data.</text>
</comment>
<name>A0ABP8SYS6_9ACTN</name>
<dbReference type="InterPro" id="IPR035418">
    <property type="entry name" value="AraC-bd_2"/>
</dbReference>
<evidence type="ECO:0000313" key="6">
    <source>
        <dbReference type="Proteomes" id="UP001500307"/>
    </source>
</evidence>
<evidence type="ECO:0000259" key="4">
    <source>
        <dbReference type="PROSITE" id="PS01124"/>
    </source>
</evidence>
<evidence type="ECO:0000256" key="3">
    <source>
        <dbReference type="ARBA" id="ARBA00023163"/>
    </source>
</evidence>
<dbReference type="InterPro" id="IPR009057">
    <property type="entry name" value="Homeodomain-like_sf"/>
</dbReference>
<protein>
    <submittedName>
        <fullName evidence="5">Helix-turn-helix domain-containing protein</fullName>
    </submittedName>
</protein>
<proteinExistence type="predicted"/>
<keyword evidence="3" id="KW-0804">Transcription</keyword>
<keyword evidence="6" id="KW-1185">Reference proteome</keyword>
<organism evidence="5 6">
    <name type="scientific">Micromonospora coerulea</name>
    <dbReference type="NCBI Taxonomy" id="47856"/>
    <lineage>
        <taxon>Bacteria</taxon>
        <taxon>Bacillati</taxon>
        <taxon>Actinomycetota</taxon>
        <taxon>Actinomycetes</taxon>
        <taxon>Micromonosporales</taxon>
        <taxon>Micromonosporaceae</taxon>
        <taxon>Micromonospora</taxon>
    </lineage>
</organism>
<dbReference type="SUPFAM" id="SSF46689">
    <property type="entry name" value="Homeodomain-like"/>
    <property type="match status" value="1"/>
</dbReference>
<sequence>MGALSRRLGCGRRRDFRPAATWEVTVILAVASVDTAGLPPAERFDFWQELVARESVPARISSGHAADFTASARAVDLGVVRLGVWRYPSLELTRTRGMIRSSDPELYQLALPLSGHGVVSQERRGGRLVPSGFALIDTVRPHASTHRPDGPHSGPLHTVTALVPHSALPLPADRVTALLAAEIPADTGMGALLAGFLRQIVAHPEQYAAADAPELDRVALDLIAGTLARRLELERELPVEVRMTGLRTRVEAFVRHQLTDPELTPAAVAEAHHLSLRSLHRLFEGSGTTVTALIRTGRLERCFRDLADPRLRHLTVRQIANRCGFRDPAHLSRAFRGTYGLSPREHRERAGRG</sequence>
<dbReference type="Pfam" id="PF14525">
    <property type="entry name" value="AraC_binding_2"/>
    <property type="match status" value="1"/>
</dbReference>
<feature type="domain" description="HTH araC/xylS-type" evidence="4">
    <location>
        <begin position="248"/>
        <end position="349"/>
    </location>
</feature>
<dbReference type="Proteomes" id="UP001500307">
    <property type="component" value="Unassembled WGS sequence"/>
</dbReference>
<keyword evidence="2" id="KW-0238">DNA-binding</keyword>
<evidence type="ECO:0000256" key="1">
    <source>
        <dbReference type="ARBA" id="ARBA00023015"/>
    </source>
</evidence>
<dbReference type="PROSITE" id="PS01124">
    <property type="entry name" value="HTH_ARAC_FAMILY_2"/>
    <property type="match status" value="1"/>
</dbReference>
<dbReference type="Pfam" id="PF12833">
    <property type="entry name" value="HTH_18"/>
    <property type="match status" value="1"/>
</dbReference>
<evidence type="ECO:0000313" key="5">
    <source>
        <dbReference type="EMBL" id="GAA4578180.1"/>
    </source>
</evidence>